<feature type="signal peptide" evidence="1">
    <location>
        <begin position="1"/>
        <end position="31"/>
    </location>
</feature>
<keyword evidence="3" id="KW-1185">Reference proteome</keyword>
<evidence type="ECO:0000313" key="3">
    <source>
        <dbReference type="Proteomes" id="UP000655443"/>
    </source>
</evidence>
<dbReference type="Proteomes" id="UP000655443">
    <property type="component" value="Unassembled WGS sequence"/>
</dbReference>
<dbReference type="AlphaFoldDB" id="A0A918YHK3"/>
<keyword evidence="1" id="KW-0732">Signal</keyword>
<protein>
    <recommendedName>
        <fullName evidence="4">Serine/threonine protein kinase</fullName>
    </recommendedName>
</protein>
<proteinExistence type="predicted"/>
<evidence type="ECO:0008006" key="4">
    <source>
        <dbReference type="Google" id="ProtNLM"/>
    </source>
</evidence>
<sequence length="141" mass="14405">MALRTRLAGLIGSGALLAGVFVGVGSAPASAAGVTFGFHPYPDGGGRIYASQNGNYLGDVTWYADGDATYDGDTLCAVDAYPDGRYVSGYATFGRGVNTNGINSPGSRCKGGDVKEGQKFKIQMCLLGSTPVCSPNYGVTS</sequence>
<organism evidence="2 3">
    <name type="scientific">Streptomyces alanosinicus</name>
    <dbReference type="NCBI Taxonomy" id="68171"/>
    <lineage>
        <taxon>Bacteria</taxon>
        <taxon>Bacillati</taxon>
        <taxon>Actinomycetota</taxon>
        <taxon>Actinomycetes</taxon>
        <taxon>Kitasatosporales</taxon>
        <taxon>Streptomycetaceae</taxon>
        <taxon>Streptomyces</taxon>
    </lineage>
</organism>
<accession>A0A918YHK3</accession>
<reference evidence="2" key="2">
    <citation type="submission" date="2020-09" db="EMBL/GenBank/DDBJ databases">
        <authorList>
            <person name="Sun Q."/>
            <person name="Ohkuma M."/>
        </authorList>
    </citation>
    <scope>NUCLEOTIDE SEQUENCE</scope>
    <source>
        <strain evidence="2">JCM 4714</strain>
    </source>
</reference>
<evidence type="ECO:0000313" key="2">
    <source>
        <dbReference type="EMBL" id="GHE03274.1"/>
    </source>
</evidence>
<reference evidence="2" key="1">
    <citation type="journal article" date="2014" name="Int. J. Syst. Evol. Microbiol.">
        <title>Complete genome sequence of Corynebacterium casei LMG S-19264T (=DSM 44701T), isolated from a smear-ripened cheese.</title>
        <authorList>
            <consortium name="US DOE Joint Genome Institute (JGI-PGF)"/>
            <person name="Walter F."/>
            <person name="Albersmeier A."/>
            <person name="Kalinowski J."/>
            <person name="Ruckert C."/>
        </authorList>
    </citation>
    <scope>NUCLEOTIDE SEQUENCE</scope>
    <source>
        <strain evidence="2">JCM 4714</strain>
    </source>
</reference>
<evidence type="ECO:0000256" key="1">
    <source>
        <dbReference type="SAM" id="SignalP"/>
    </source>
</evidence>
<dbReference type="EMBL" id="BMVG01000005">
    <property type="protein sequence ID" value="GHE03274.1"/>
    <property type="molecule type" value="Genomic_DNA"/>
</dbReference>
<feature type="chain" id="PRO_5037691490" description="Serine/threonine protein kinase" evidence="1">
    <location>
        <begin position="32"/>
        <end position="141"/>
    </location>
</feature>
<comment type="caution">
    <text evidence="2">The sequence shown here is derived from an EMBL/GenBank/DDBJ whole genome shotgun (WGS) entry which is preliminary data.</text>
</comment>
<name>A0A918YHK3_9ACTN</name>
<gene>
    <name evidence="2" type="ORF">GCM10010339_30040</name>
</gene>
<dbReference type="RefSeq" id="WP_189952421.1">
    <property type="nucleotide sequence ID" value="NZ_BMVG01000005.1"/>
</dbReference>